<name>A0A8T3VZ19_METOL</name>
<keyword evidence="3" id="KW-0804">Transcription</keyword>
<evidence type="ECO:0000313" key="6">
    <source>
        <dbReference type="Proteomes" id="UP000732619"/>
    </source>
</evidence>
<accession>A0A8T3VZ19</accession>
<organism evidence="5 6">
    <name type="scientific">Methanobrevibacter olleyae</name>
    <dbReference type="NCBI Taxonomy" id="294671"/>
    <lineage>
        <taxon>Archaea</taxon>
        <taxon>Methanobacteriati</taxon>
        <taxon>Methanobacteriota</taxon>
        <taxon>Methanomada group</taxon>
        <taxon>Methanobacteria</taxon>
        <taxon>Methanobacteriales</taxon>
        <taxon>Methanobacteriaceae</taxon>
        <taxon>Methanobrevibacter</taxon>
    </lineage>
</organism>
<dbReference type="SUPFAM" id="SSF46785">
    <property type="entry name" value="Winged helix' DNA-binding domain"/>
    <property type="match status" value="1"/>
</dbReference>
<evidence type="ECO:0000256" key="1">
    <source>
        <dbReference type="ARBA" id="ARBA00023015"/>
    </source>
</evidence>
<dbReference type="Proteomes" id="UP000732619">
    <property type="component" value="Unassembled WGS sequence"/>
</dbReference>
<keyword evidence="2" id="KW-0238">DNA-binding</keyword>
<dbReference type="PRINTS" id="PR00598">
    <property type="entry name" value="HTHMARR"/>
</dbReference>
<proteinExistence type="predicted"/>
<evidence type="ECO:0000256" key="3">
    <source>
        <dbReference type="ARBA" id="ARBA00023163"/>
    </source>
</evidence>
<dbReference type="SMART" id="SM00347">
    <property type="entry name" value="HTH_MARR"/>
    <property type="match status" value="1"/>
</dbReference>
<gene>
    <name evidence="5" type="ORF">E7Z75_07370</name>
</gene>
<keyword evidence="1" id="KW-0805">Transcription regulation</keyword>
<comment type="caution">
    <text evidence="5">The sequence shown here is derived from an EMBL/GenBank/DDBJ whole genome shotgun (WGS) entry which is preliminary data.</text>
</comment>
<dbReference type="GO" id="GO:0003700">
    <property type="term" value="F:DNA-binding transcription factor activity"/>
    <property type="evidence" value="ECO:0007669"/>
    <property type="project" value="InterPro"/>
</dbReference>
<evidence type="ECO:0000259" key="4">
    <source>
        <dbReference type="PROSITE" id="PS50995"/>
    </source>
</evidence>
<feature type="domain" description="HTH marR-type" evidence="4">
    <location>
        <begin position="13"/>
        <end position="145"/>
    </location>
</feature>
<dbReference type="EMBL" id="SUTG01000038">
    <property type="protein sequence ID" value="MBE6512939.1"/>
    <property type="molecule type" value="Genomic_DNA"/>
</dbReference>
<dbReference type="PANTHER" id="PTHR42756:SF1">
    <property type="entry name" value="TRANSCRIPTIONAL REPRESSOR OF EMRAB OPERON"/>
    <property type="match status" value="1"/>
</dbReference>
<dbReference type="PANTHER" id="PTHR42756">
    <property type="entry name" value="TRANSCRIPTIONAL REGULATOR, MARR"/>
    <property type="match status" value="1"/>
</dbReference>
<sequence>MSLERFKEMDALEFPLGKLITMIARGHSFYLNHRLEDLNINASQLHSLFEIKCSNGLNQDEIAKRCNLDKGSVARSLRKLEEKELIVKEIDENNRRQNKISLTSKGEYVIEESLKILDDWENEIFKEIDEDEKRVLQEFLKDTVIKTITLNLELKNKK</sequence>
<dbReference type="PROSITE" id="PS50995">
    <property type="entry name" value="HTH_MARR_2"/>
    <property type="match status" value="1"/>
</dbReference>
<dbReference type="Gene3D" id="1.10.10.10">
    <property type="entry name" value="Winged helix-like DNA-binding domain superfamily/Winged helix DNA-binding domain"/>
    <property type="match status" value="1"/>
</dbReference>
<dbReference type="Pfam" id="PF01047">
    <property type="entry name" value="MarR"/>
    <property type="match status" value="1"/>
</dbReference>
<protein>
    <submittedName>
        <fullName evidence="5">MarR family transcriptional regulator</fullName>
    </submittedName>
</protein>
<dbReference type="AlphaFoldDB" id="A0A8T3VZ19"/>
<dbReference type="PROSITE" id="PS01117">
    <property type="entry name" value="HTH_MARR_1"/>
    <property type="match status" value="1"/>
</dbReference>
<dbReference type="InterPro" id="IPR036388">
    <property type="entry name" value="WH-like_DNA-bd_sf"/>
</dbReference>
<dbReference type="InterPro" id="IPR000835">
    <property type="entry name" value="HTH_MarR-typ"/>
</dbReference>
<dbReference type="InterPro" id="IPR023187">
    <property type="entry name" value="Tscrpt_reg_MarR-type_CS"/>
</dbReference>
<dbReference type="GO" id="GO:0003677">
    <property type="term" value="F:DNA binding"/>
    <property type="evidence" value="ECO:0007669"/>
    <property type="project" value="UniProtKB-KW"/>
</dbReference>
<dbReference type="InterPro" id="IPR036390">
    <property type="entry name" value="WH_DNA-bd_sf"/>
</dbReference>
<evidence type="ECO:0000256" key="2">
    <source>
        <dbReference type="ARBA" id="ARBA00023125"/>
    </source>
</evidence>
<reference evidence="5" key="1">
    <citation type="submission" date="2019-04" db="EMBL/GenBank/DDBJ databases">
        <title>Evolution of Biomass-Degrading Anaerobic Consortia Revealed by Metagenomics.</title>
        <authorList>
            <person name="Peng X."/>
        </authorList>
    </citation>
    <scope>NUCLEOTIDE SEQUENCE</scope>
    <source>
        <strain evidence="5">SIG14</strain>
    </source>
</reference>
<evidence type="ECO:0000313" key="5">
    <source>
        <dbReference type="EMBL" id="MBE6512939.1"/>
    </source>
</evidence>